<dbReference type="PIRSF" id="PIRSF006603">
    <property type="entry name" value="DinF"/>
    <property type="match status" value="1"/>
</dbReference>
<feature type="transmembrane region" description="Helical" evidence="11">
    <location>
        <begin position="255"/>
        <end position="275"/>
    </location>
</feature>
<feature type="region of interest" description="Disordered" evidence="10">
    <location>
        <begin position="437"/>
        <end position="463"/>
    </location>
</feature>
<keyword evidence="5 11" id="KW-0812">Transmembrane</keyword>
<dbReference type="PANTHER" id="PTHR43298:SF2">
    <property type="entry name" value="FMN_FAD EXPORTER YEEO-RELATED"/>
    <property type="match status" value="1"/>
</dbReference>
<feature type="transmembrane region" description="Helical" evidence="11">
    <location>
        <begin position="134"/>
        <end position="153"/>
    </location>
</feature>
<keyword evidence="4" id="KW-1003">Cell membrane</keyword>
<evidence type="ECO:0000256" key="4">
    <source>
        <dbReference type="ARBA" id="ARBA00022475"/>
    </source>
</evidence>
<keyword evidence="6 11" id="KW-1133">Transmembrane helix</keyword>
<dbReference type="GO" id="GO:0015297">
    <property type="term" value="F:antiporter activity"/>
    <property type="evidence" value="ECO:0007669"/>
    <property type="project" value="UniProtKB-KW"/>
</dbReference>
<dbReference type="Pfam" id="PF01554">
    <property type="entry name" value="MatE"/>
    <property type="match status" value="2"/>
</dbReference>
<dbReference type="OrthoDB" id="9780160at2"/>
<dbReference type="GO" id="GO:0006811">
    <property type="term" value="P:monoatomic ion transport"/>
    <property type="evidence" value="ECO:0007669"/>
    <property type="project" value="UniProtKB-KW"/>
</dbReference>
<organism evidence="12 13">
    <name type="scientific">Zeimonas arvi</name>
    <dbReference type="NCBI Taxonomy" id="2498847"/>
    <lineage>
        <taxon>Bacteria</taxon>
        <taxon>Pseudomonadati</taxon>
        <taxon>Pseudomonadota</taxon>
        <taxon>Betaproteobacteria</taxon>
        <taxon>Burkholderiales</taxon>
        <taxon>Burkholderiaceae</taxon>
        <taxon>Zeimonas</taxon>
    </lineage>
</organism>
<keyword evidence="3" id="KW-0050">Antiport</keyword>
<evidence type="ECO:0000256" key="3">
    <source>
        <dbReference type="ARBA" id="ARBA00022449"/>
    </source>
</evidence>
<protein>
    <recommendedName>
        <fullName evidence="9">Multidrug-efflux transporter</fullName>
    </recommendedName>
</protein>
<feature type="transmembrane region" description="Helical" evidence="11">
    <location>
        <begin position="406"/>
        <end position="429"/>
    </location>
</feature>
<feature type="transmembrane region" description="Helical" evidence="11">
    <location>
        <begin position="217"/>
        <end position="243"/>
    </location>
</feature>
<feature type="transmembrane region" description="Helical" evidence="11">
    <location>
        <begin position="66"/>
        <end position="84"/>
    </location>
</feature>
<gene>
    <name evidence="12" type="ORF">FHP08_16720</name>
</gene>
<dbReference type="InterPro" id="IPR048279">
    <property type="entry name" value="MdtK-like"/>
</dbReference>
<dbReference type="AlphaFoldDB" id="A0A5C8NQJ9"/>
<evidence type="ECO:0000256" key="9">
    <source>
        <dbReference type="ARBA" id="ARBA00031636"/>
    </source>
</evidence>
<comment type="caution">
    <text evidence="12">The sequence shown here is derived from an EMBL/GenBank/DDBJ whole genome shotgun (WGS) entry which is preliminary data.</text>
</comment>
<dbReference type="NCBIfam" id="TIGR00797">
    <property type="entry name" value="matE"/>
    <property type="match status" value="1"/>
</dbReference>
<dbReference type="PANTHER" id="PTHR43298">
    <property type="entry name" value="MULTIDRUG RESISTANCE PROTEIN NORM-RELATED"/>
    <property type="match status" value="1"/>
</dbReference>
<evidence type="ECO:0000313" key="12">
    <source>
        <dbReference type="EMBL" id="TXL63592.1"/>
    </source>
</evidence>
<feature type="transmembrane region" description="Helical" evidence="11">
    <location>
        <begin position="367"/>
        <end position="386"/>
    </location>
</feature>
<evidence type="ECO:0000256" key="1">
    <source>
        <dbReference type="ARBA" id="ARBA00004429"/>
    </source>
</evidence>
<evidence type="ECO:0000256" key="2">
    <source>
        <dbReference type="ARBA" id="ARBA00022448"/>
    </source>
</evidence>
<comment type="subcellular location">
    <subcellularLocation>
        <location evidence="1">Cell inner membrane</location>
        <topology evidence="1">Multi-pass membrane protein</topology>
    </subcellularLocation>
</comment>
<dbReference type="InterPro" id="IPR002528">
    <property type="entry name" value="MATE_fam"/>
</dbReference>
<evidence type="ECO:0000256" key="5">
    <source>
        <dbReference type="ARBA" id="ARBA00022692"/>
    </source>
</evidence>
<keyword evidence="2" id="KW-0813">Transport</keyword>
<evidence type="ECO:0000313" key="13">
    <source>
        <dbReference type="Proteomes" id="UP000321548"/>
    </source>
</evidence>
<name>A0A5C8NQJ9_9BURK</name>
<feature type="transmembrane region" description="Helical" evidence="11">
    <location>
        <begin position="173"/>
        <end position="196"/>
    </location>
</feature>
<feature type="transmembrane region" description="Helical" evidence="11">
    <location>
        <begin position="327"/>
        <end position="346"/>
    </location>
</feature>
<dbReference type="GO" id="GO:0042910">
    <property type="term" value="F:xenobiotic transmembrane transporter activity"/>
    <property type="evidence" value="ECO:0007669"/>
    <property type="project" value="InterPro"/>
</dbReference>
<evidence type="ECO:0000256" key="11">
    <source>
        <dbReference type="SAM" id="Phobius"/>
    </source>
</evidence>
<accession>A0A5C8NQJ9</accession>
<evidence type="ECO:0000256" key="8">
    <source>
        <dbReference type="ARBA" id="ARBA00023136"/>
    </source>
</evidence>
<keyword evidence="7" id="KW-0406">Ion transport</keyword>
<keyword evidence="8 11" id="KW-0472">Membrane</keyword>
<feature type="transmembrane region" description="Helical" evidence="11">
    <location>
        <begin position="104"/>
        <end position="122"/>
    </location>
</feature>
<dbReference type="InterPro" id="IPR050222">
    <property type="entry name" value="MATE_MdtK"/>
</dbReference>
<reference evidence="12 13" key="1">
    <citation type="submission" date="2019-06" db="EMBL/GenBank/DDBJ databases">
        <title>Quisquiliibacterium sp. nov., isolated from a maize field.</title>
        <authorList>
            <person name="Lin S.-Y."/>
            <person name="Tsai C.-F."/>
            <person name="Young C.-C."/>
        </authorList>
    </citation>
    <scope>NUCLEOTIDE SEQUENCE [LARGE SCALE GENOMIC DNA]</scope>
    <source>
        <strain evidence="12 13">CC-CFT501</strain>
    </source>
</reference>
<keyword evidence="13" id="KW-1185">Reference proteome</keyword>
<dbReference type="Proteomes" id="UP000321548">
    <property type="component" value="Unassembled WGS sequence"/>
</dbReference>
<dbReference type="EMBL" id="VDUY01000008">
    <property type="protein sequence ID" value="TXL63592.1"/>
    <property type="molecule type" value="Genomic_DNA"/>
</dbReference>
<evidence type="ECO:0000256" key="10">
    <source>
        <dbReference type="SAM" id="MobiDB-lite"/>
    </source>
</evidence>
<dbReference type="GO" id="GO:0005886">
    <property type="term" value="C:plasma membrane"/>
    <property type="evidence" value="ECO:0007669"/>
    <property type="project" value="UniProtKB-SubCell"/>
</dbReference>
<feature type="transmembrane region" description="Helical" evidence="11">
    <location>
        <begin position="296"/>
        <end position="315"/>
    </location>
</feature>
<proteinExistence type="predicted"/>
<evidence type="ECO:0000256" key="7">
    <source>
        <dbReference type="ARBA" id="ARBA00023065"/>
    </source>
</evidence>
<feature type="transmembrane region" description="Helical" evidence="11">
    <location>
        <begin position="20"/>
        <end position="46"/>
    </location>
</feature>
<evidence type="ECO:0000256" key="6">
    <source>
        <dbReference type="ARBA" id="ARBA00022989"/>
    </source>
</evidence>
<sequence length="463" mass="47731">MLNGVIDTMMAGRLSAVDVAAVGLGASIYITVYVGLMGVLLALAPIAAQHWGAGRPERIAEATGQAIWLALALAVPGCIALGWTEPWLAFAQAPDEVAGVARGYLLAVAAGLPAALLFRVFYALSNAIARPRTVMAINLAGVALKLPLNALFMHGWQTEAGQVLVPALGGAGAGVATAIVLWLSLLLSLVALYAMPIYRSLRIRWPIRPDTAQLRELLQLGLPIGGAYLVEVTSFAFMALFLARLGATVAASHQIAANLAALAYMVPLALANATSTMVAQSIGAGRPDRARAYGRHGLRLAIGIACAISAALWFGREGIVGAYTTDAAVAAAAAPLVALVAAFHLFDAIQATATFVLRAHRITTLPMLVYLVCLWGVGLGGGWWLAFGVGAGDSQLGQAVAGARGFWIAAGASLMAASVLLALILRSVWRECEPASRIQTGGGSASAAAGAAVSIDSTRKRSR</sequence>